<keyword evidence="9" id="KW-0808">Transferase</keyword>
<feature type="domain" description="Peptidase S24/S26A/S26B/S26C" evidence="8">
    <location>
        <begin position="23"/>
        <end position="139"/>
    </location>
</feature>
<dbReference type="RefSeq" id="WP_283535628.1">
    <property type="nucleotide sequence ID" value="NZ_CP073633.1"/>
</dbReference>
<protein>
    <submittedName>
        <fullName evidence="9">Translesion error-prone DNA polymerase V autoproteolytic subunit</fullName>
        <ecNumber evidence="9">2.7.7.7</ecNumber>
    </submittedName>
</protein>
<dbReference type="GO" id="GO:0003677">
    <property type="term" value="F:DNA binding"/>
    <property type="evidence" value="ECO:0007669"/>
    <property type="project" value="InterPro"/>
</dbReference>
<name>A0AAX3WJ81_METEX</name>
<dbReference type="AlphaFoldDB" id="A0AAX3WJ81"/>
<dbReference type="InterPro" id="IPR015927">
    <property type="entry name" value="Peptidase_S24_S26A/B/C"/>
</dbReference>
<dbReference type="Proteomes" id="UP001223720">
    <property type="component" value="Chromosome"/>
</dbReference>
<comment type="similarity">
    <text evidence="1 7">Belongs to the peptidase S24 family.</text>
</comment>
<dbReference type="PRINTS" id="PR00726">
    <property type="entry name" value="LEXASERPTASE"/>
</dbReference>
<dbReference type="GO" id="GO:0003887">
    <property type="term" value="F:DNA-directed DNA polymerase activity"/>
    <property type="evidence" value="ECO:0007669"/>
    <property type="project" value="UniProtKB-EC"/>
</dbReference>
<evidence type="ECO:0000256" key="4">
    <source>
        <dbReference type="ARBA" id="ARBA00022813"/>
    </source>
</evidence>
<accession>A0AAX3WJ81</accession>
<dbReference type="InterPro" id="IPR006197">
    <property type="entry name" value="Peptidase_S24_LexA"/>
</dbReference>
<keyword evidence="6" id="KW-0742">SOS response</keyword>
<dbReference type="EC" id="2.7.7.7" evidence="9"/>
<keyword evidence="4 7" id="KW-0068">Autocatalytic cleavage</keyword>
<evidence type="ECO:0000259" key="8">
    <source>
        <dbReference type="Pfam" id="PF00717"/>
    </source>
</evidence>
<reference evidence="9" key="1">
    <citation type="journal article" date="2022" name="Biotechnol. Bioprocess Eng.">
        <title>Pan-genome Analysis Reveals Comparative Genomic Features of Central Metabolic Pathways in Methylorubrum extorquens.</title>
        <authorList>
            <person name="Lee G.M."/>
            <person name="Scott-Nevros Z.K."/>
            <person name="Lee S.-M."/>
            <person name="Kim D."/>
        </authorList>
    </citation>
    <scope>NUCLEOTIDE SEQUENCE</scope>
    <source>
        <strain evidence="9">ATCC 55366</strain>
    </source>
</reference>
<dbReference type="InterPro" id="IPR050077">
    <property type="entry name" value="LexA_repressor"/>
</dbReference>
<organism evidence="9 10">
    <name type="scientific">Methylorubrum extorquens</name>
    <name type="common">Methylobacterium dichloromethanicum</name>
    <name type="synonym">Methylobacterium extorquens</name>
    <dbReference type="NCBI Taxonomy" id="408"/>
    <lineage>
        <taxon>Bacteria</taxon>
        <taxon>Pseudomonadati</taxon>
        <taxon>Pseudomonadota</taxon>
        <taxon>Alphaproteobacteria</taxon>
        <taxon>Hyphomicrobiales</taxon>
        <taxon>Methylobacteriaceae</taxon>
        <taxon>Methylorubrum</taxon>
    </lineage>
</organism>
<dbReference type="NCBIfam" id="NF007621">
    <property type="entry name" value="PRK10276.1"/>
    <property type="match status" value="1"/>
</dbReference>
<dbReference type="CDD" id="cd06529">
    <property type="entry name" value="S24_LexA-like"/>
    <property type="match status" value="1"/>
</dbReference>
<proteinExistence type="inferred from homology"/>
<dbReference type="Gene3D" id="2.10.109.10">
    <property type="entry name" value="Umud Fragment, subunit A"/>
    <property type="match status" value="1"/>
</dbReference>
<evidence type="ECO:0000256" key="6">
    <source>
        <dbReference type="ARBA" id="ARBA00023236"/>
    </source>
</evidence>
<gene>
    <name evidence="9" type="primary">umuD</name>
    <name evidence="9" type="ORF">KEC54_27710</name>
</gene>
<dbReference type="PANTHER" id="PTHR33516:SF2">
    <property type="entry name" value="LEXA REPRESSOR-RELATED"/>
    <property type="match status" value="1"/>
</dbReference>
<keyword evidence="3 7" id="KW-0378">Hydrolase</keyword>
<dbReference type="InterPro" id="IPR039418">
    <property type="entry name" value="LexA-like"/>
</dbReference>
<evidence type="ECO:0000313" key="10">
    <source>
        <dbReference type="Proteomes" id="UP001223720"/>
    </source>
</evidence>
<dbReference type="SUPFAM" id="SSF51306">
    <property type="entry name" value="LexA/Signal peptidase"/>
    <property type="match status" value="1"/>
</dbReference>
<evidence type="ECO:0000256" key="1">
    <source>
        <dbReference type="ARBA" id="ARBA00007484"/>
    </source>
</evidence>
<keyword evidence="5" id="KW-0234">DNA repair</keyword>
<dbReference type="EMBL" id="CP073633">
    <property type="protein sequence ID" value="WHQ70049.1"/>
    <property type="molecule type" value="Genomic_DNA"/>
</dbReference>
<sequence>MSAAGLYRIEELIPDGVSTVRVPVMGPSLCAGFPSPADDFVENALELPRWLVPNPPATFLWRIAGDSMRDAGIFDGDLACVDRSLKPGHGSVVVAAVDGEMSIKRMVVEGDRAHLSFDNAELPIYALEELAEVNVWGVVRFTIRWHVARAGQGR</sequence>
<evidence type="ECO:0000256" key="2">
    <source>
        <dbReference type="ARBA" id="ARBA00022763"/>
    </source>
</evidence>
<dbReference type="PANTHER" id="PTHR33516">
    <property type="entry name" value="LEXA REPRESSOR"/>
    <property type="match status" value="1"/>
</dbReference>
<keyword evidence="2" id="KW-0227">DNA damage</keyword>
<dbReference type="GO" id="GO:0006281">
    <property type="term" value="P:DNA repair"/>
    <property type="evidence" value="ECO:0007669"/>
    <property type="project" value="UniProtKB-KW"/>
</dbReference>
<dbReference type="GO" id="GO:0006355">
    <property type="term" value="P:regulation of DNA-templated transcription"/>
    <property type="evidence" value="ECO:0007669"/>
    <property type="project" value="InterPro"/>
</dbReference>
<dbReference type="GO" id="GO:0009432">
    <property type="term" value="P:SOS response"/>
    <property type="evidence" value="ECO:0007669"/>
    <property type="project" value="UniProtKB-KW"/>
</dbReference>
<keyword evidence="9" id="KW-0548">Nucleotidyltransferase</keyword>
<evidence type="ECO:0000256" key="3">
    <source>
        <dbReference type="ARBA" id="ARBA00022801"/>
    </source>
</evidence>
<evidence type="ECO:0000313" key="9">
    <source>
        <dbReference type="EMBL" id="WHQ70049.1"/>
    </source>
</evidence>
<evidence type="ECO:0000256" key="7">
    <source>
        <dbReference type="RuleBase" id="RU003991"/>
    </source>
</evidence>
<evidence type="ECO:0000256" key="5">
    <source>
        <dbReference type="ARBA" id="ARBA00023204"/>
    </source>
</evidence>
<dbReference type="InterPro" id="IPR036286">
    <property type="entry name" value="LexA/Signal_pep-like_sf"/>
</dbReference>
<dbReference type="Pfam" id="PF00717">
    <property type="entry name" value="Peptidase_S24"/>
    <property type="match status" value="1"/>
</dbReference>
<dbReference type="GO" id="GO:0016787">
    <property type="term" value="F:hydrolase activity"/>
    <property type="evidence" value="ECO:0007669"/>
    <property type="project" value="UniProtKB-KW"/>
</dbReference>